<keyword evidence="1" id="KW-0812">Transmembrane</keyword>
<reference evidence="2" key="1">
    <citation type="journal article" date="2015" name="Nature">
        <title>Complex archaea that bridge the gap between prokaryotes and eukaryotes.</title>
        <authorList>
            <person name="Spang A."/>
            <person name="Saw J.H."/>
            <person name="Jorgensen S.L."/>
            <person name="Zaremba-Niedzwiedzka K."/>
            <person name="Martijn J."/>
            <person name="Lind A.E."/>
            <person name="van Eijk R."/>
            <person name="Schleper C."/>
            <person name="Guy L."/>
            <person name="Ettema T.J."/>
        </authorList>
    </citation>
    <scope>NUCLEOTIDE SEQUENCE</scope>
</reference>
<sequence>WVLSGVCAATVVYFITDIREYKRVTIGQAIGIGLALVGGWISASLVTAGLFLLLVDWLDDNSDNVLFHFKEKSKEKPLIDGEFFQVKDGELVNVEQRQHND</sequence>
<comment type="caution">
    <text evidence="2">The sequence shown here is derived from an EMBL/GenBank/DDBJ whole genome shotgun (WGS) entry which is preliminary data.</text>
</comment>
<proteinExistence type="predicted"/>
<dbReference type="EMBL" id="LAZR01012911">
    <property type="protein sequence ID" value="KKM24511.1"/>
    <property type="molecule type" value="Genomic_DNA"/>
</dbReference>
<accession>A0A0F9IAA4</accession>
<dbReference type="AlphaFoldDB" id="A0A0F9IAA4"/>
<gene>
    <name evidence="2" type="ORF">LCGC14_1604470</name>
</gene>
<keyword evidence="1" id="KW-1133">Transmembrane helix</keyword>
<keyword evidence="1" id="KW-0472">Membrane</keyword>
<feature type="non-terminal residue" evidence="2">
    <location>
        <position position="1"/>
    </location>
</feature>
<protein>
    <submittedName>
        <fullName evidence="2">Uncharacterized protein</fullName>
    </submittedName>
</protein>
<evidence type="ECO:0000256" key="1">
    <source>
        <dbReference type="SAM" id="Phobius"/>
    </source>
</evidence>
<feature type="transmembrane region" description="Helical" evidence="1">
    <location>
        <begin position="29"/>
        <end position="55"/>
    </location>
</feature>
<evidence type="ECO:0000313" key="2">
    <source>
        <dbReference type="EMBL" id="KKM24511.1"/>
    </source>
</evidence>
<name>A0A0F9IAA4_9ZZZZ</name>
<organism evidence="2">
    <name type="scientific">marine sediment metagenome</name>
    <dbReference type="NCBI Taxonomy" id="412755"/>
    <lineage>
        <taxon>unclassified sequences</taxon>
        <taxon>metagenomes</taxon>
        <taxon>ecological metagenomes</taxon>
    </lineage>
</organism>